<evidence type="ECO:0000256" key="3">
    <source>
        <dbReference type="ARBA" id="ARBA00014212"/>
    </source>
</evidence>
<comment type="similarity">
    <text evidence="1">Belongs to the palmitoyl-protein thioesterase family.</text>
</comment>
<evidence type="ECO:0000256" key="6">
    <source>
        <dbReference type="ARBA" id="ARBA00023157"/>
    </source>
</evidence>
<accession>A0A8H2XB31</accession>
<evidence type="ECO:0000256" key="5">
    <source>
        <dbReference type="ARBA" id="ARBA00022801"/>
    </source>
</evidence>
<comment type="caution">
    <text evidence="9">The sequence shown here is derived from an EMBL/GenBank/DDBJ whole genome shotgun (WGS) entry which is preliminary data.</text>
</comment>
<dbReference type="SUPFAM" id="SSF53474">
    <property type="entry name" value="alpha/beta-Hydrolases"/>
    <property type="match status" value="1"/>
</dbReference>
<keyword evidence="7" id="KW-0325">Glycoprotein</keyword>
<keyword evidence="5" id="KW-0378">Hydrolase</keyword>
<dbReference type="Proteomes" id="UP000663888">
    <property type="component" value="Unassembled WGS sequence"/>
</dbReference>
<dbReference type="InterPro" id="IPR002472">
    <property type="entry name" value="Palm_thioest"/>
</dbReference>
<evidence type="ECO:0000256" key="1">
    <source>
        <dbReference type="ARBA" id="ARBA00010758"/>
    </source>
</evidence>
<protein>
    <recommendedName>
        <fullName evidence="3">Palmitoyl-protein thioesterase 1</fullName>
        <ecNumber evidence="2">3.1.2.22</ecNumber>
    </recommendedName>
    <alternativeName>
        <fullName evidence="8">Palmitoyl-protein hydrolase 1</fullName>
    </alternativeName>
</protein>
<dbReference type="FunFam" id="3.40.50.1820:FF:000107">
    <property type="entry name" value="Palmitoyl-protein thioesterase 1"/>
    <property type="match status" value="1"/>
</dbReference>
<dbReference type="InterPro" id="IPR029058">
    <property type="entry name" value="AB_hydrolase_fold"/>
</dbReference>
<organism evidence="9 10">
    <name type="scientific">Rhizoctonia solani</name>
    <dbReference type="NCBI Taxonomy" id="456999"/>
    <lineage>
        <taxon>Eukaryota</taxon>
        <taxon>Fungi</taxon>
        <taxon>Dikarya</taxon>
        <taxon>Basidiomycota</taxon>
        <taxon>Agaricomycotina</taxon>
        <taxon>Agaricomycetes</taxon>
        <taxon>Cantharellales</taxon>
        <taxon>Ceratobasidiaceae</taxon>
        <taxon>Rhizoctonia</taxon>
    </lineage>
</organism>
<dbReference type="GO" id="GO:0008474">
    <property type="term" value="F:palmitoyl-(protein) hydrolase activity"/>
    <property type="evidence" value="ECO:0007669"/>
    <property type="project" value="UniProtKB-EC"/>
</dbReference>
<keyword evidence="4" id="KW-0732">Signal</keyword>
<dbReference type="EC" id="3.1.2.22" evidence="2"/>
<dbReference type="PRINTS" id="PR00414">
    <property type="entry name" value="PPTHIESTRASE"/>
</dbReference>
<evidence type="ECO:0000256" key="7">
    <source>
        <dbReference type="ARBA" id="ARBA00023180"/>
    </source>
</evidence>
<evidence type="ECO:0000256" key="4">
    <source>
        <dbReference type="ARBA" id="ARBA00022729"/>
    </source>
</evidence>
<gene>
    <name evidence="9" type="ORF">RDB_LOCUS22944</name>
</gene>
<dbReference type="AlphaFoldDB" id="A0A8H2XB31"/>
<dbReference type="PANTHER" id="PTHR11247">
    <property type="entry name" value="PALMITOYL-PROTEIN THIOESTERASE/DOLICHYLDIPHOSPHATASE 1"/>
    <property type="match status" value="1"/>
</dbReference>
<evidence type="ECO:0000256" key="8">
    <source>
        <dbReference type="ARBA" id="ARBA00031934"/>
    </source>
</evidence>
<evidence type="ECO:0000256" key="2">
    <source>
        <dbReference type="ARBA" id="ARBA00012423"/>
    </source>
</evidence>
<keyword evidence="6" id="KW-1015">Disulfide bond</keyword>
<proteinExistence type="inferred from homology"/>
<dbReference type="PANTHER" id="PTHR11247:SF8">
    <property type="entry name" value="PALMITOYL-PROTEIN THIOESTERASE 1"/>
    <property type="match status" value="1"/>
</dbReference>
<name>A0A8H2XB31_9AGAM</name>
<reference evidence="9" key="1">
    <citation type="submission" date="2021-01" db="EMBL/GenBank/DDBJ databases">
        <authorList>
            <person name="Kaushik A."/>
        </authorList>
    </citation>
    <scope>NUCLEOTIDE SEQUENCE</scope>
    <source>
        <strain evidence="9">AG4-R118</strain>
    </source>
</reference>
<evidence type="ECO:0000313" key="9">
    <source>
        <dbReference type="EMBL" id="CAE6420693.1"/>
    </source>
</evidence>
<dbReference type="Gene3D" id="3.40.50.1820">
    <property type="entry name" value="alpha/beta hydrolase"/>
    <property type="match status" value="1"/>
</dbReference>
<evidence type="ECO:0000313" key="10">
    <source>
        <dbReference type="Proteomes" id="UP000663888"/>
    </source>
</evidence>
<sequence length="385" mass="43318">MTRPKVWGKSLRYLWRLANRVAIAPKRVFHCATTTMFPRLSFLLVTLTPLCSALSVPKFLSKIELDPHHGELRSQVQRPTGEPHPLVVWHGLGDSGHSEGMTKFAELIKELHPGIFVYSVSLSDDQSADQKAGWFGEVNAQVDIAAAELSTIPQLKNGFDAIGFSQGGQFLRAYVERYNNPPIRSLLTFGSQHMGISDLPGCKMGDFLCWLARNTALRGMYTNYAQTHLVQAQYFRDPRNAHDLQSYLTANTFLADINAEIPDTDEKLYKKNLASLDALVLVLFSEDRTVVPKESGWFGSYKPVNLSEPDAMDEEVVIPMRQQPIYKDDRIGLRTLDEAGKIHFSTCEGAHMRITDDCWKPLVLKFCGDRRGQKTDESTSELLIQ</sequence>
<dbReference type="Pfam" id="PF02089">
    <property type="entry name" value="Palm_thioest"/>
    <property type="match status" value="1"/>
</dbReference>
<dbReference type="EMBL" id="CAJMWX010000580">
    <property type="protein sequence ID" value="CAE6420693.1"/>
    <property type="molecule type" value="Genomic_DNA"/>
</dbReference>